<evidence type="ECO:0000256" key="1">
    <source>
        <dbReference type="SAM" id="MobiDB-lite"/>
    </source>
</evidence>
<feature type="compositionally biased region" description="Polar residues" evidence="1">
    <location>
        <begin position="591"/>
        <end position="600"/>
    </location>
</feature>
<evidence type="ECO:0000256" key="2">
    <source>
        <dbReference type="SAM" id="SignalP"/>
    </source>
</evidence>
<feature type="chain" id="PRO_5047284444" evidence="2">
    <location>
        <begin position="34"/>
        <end position="600"/>
    </location>
</feature>
<feature type="region of interest" description="Disordered" evidence="1">
    <location>
        <begin position="305"/>
        <end position="325"/>
    </location>
</feature>
<evidence type="ECO:0000313" key="3">
    <source>
        <dbReference type="EMBL" id="KAJ8888410.1"/>
    </source>
</evidence>
<organism evidence="3 4">
    <name type="scientific">Dryococelus australis</name>
    <dbReference type="NCBI Taxonomy" id="614101"/>
    <lineage>
        <taxon>Eukaryota</taxon>
        <taxon>Metazoa</taxon>
        <taxon>Ecdysozoa</taxon>
        <taxon>Arthropoda</taxon>
        <taxon>Hexapoda</taxon>
        <taxon>Insecta</taxon>
        <taxon>Pterygota</taxon>
        <taxon>Neoptera</taxon>
        <taxon>Polyneoptera</taxon>
        <taxon>Phasmatodea</taxon>
        <taxon>Verophasmatodea</taxon>
        <taxon>Anareolatae</taxon>
        <taxon>Phasmatidae</taxon>
        <taxon>Eurycanthinae</taxon>
        <taxon>Dryococelus</taxon>
    </lineage>
</organism>
<feature type="region of interest" description="Disordered" evidence="1">
    <location>
        <begin position="174"/>
        <end position="213"/>
    </location>
</feature>
<evidence type="ECO:0000313" key="4">
    <source>
        <dbReference type="Proteomes" id="UP001159363"/>
    </source>
</evidence>
<comment type="caution">
    <text evidence="3">The sequence shown here is derived from an EMBL/GenBank/DDBJ whole genome shotgun (WGS) entry which is preliminary data.</text>
</comment>
<feature type="region of interest" description="Disordered" evidence="1">
    <location>
        <begin position="571"/>
        <end position="600"/>
    </location>
</feature>
<keyword evidence="4" id="KW-1185">Reference proteome</keyword>
<reference evidence="3 4" key="1">
    <citation type="submission" date="2023-02" db="EMBL/GenBank/DDBJ databases">
        <title>LHISI_Scaffold_Assembly.</title>
        <authorList>
            <person name="Stuart O.P."/>
            <person name="Cleave R."/>
            <person name="Magrath M.J.L."/>
            <person name="Mikheyev A.S."/>
        </authorList>
    </citation>
    <scope>NUCLEOTIDE SEQUENCE [LARGE SCALE GENOMIC DNA]</scope>
    <source>
        <strain evidence="3">Daus_M_001</strain>
        <tissue evidence="3">Leg muscle</tissue>
    </source>
</reference>
<name>A0ABQ9HVR0_9NEOP</name>
<sequence length="600" mass="66826">MSEPAPSEDRCPLSTGMWLALLVFFRLLGPTTQVPWTTGFMRTIPTPLQTTPFHQRVEKYNSRVAEARGGDVNTSQFPQGNRIFLGLSRCARDVFNLARGCQCIQQPLAPPSAVYRPRRPAYPVTRIEEEGERKHLLFPPTVDRRSATTRRATAMRSLRVIYLRIRAKWERHFSRRPTLHPHSPPPPTRVSPIPPTPTHQRTSVRDSSLHHQNNSAAGEICTFSLFAPNTKKLSWAFMNSAFDPLTQGSSNPLERAGEKKYSVGETLPHNSSRCERTVLINPSAGLRSRESCSYLLSWGTRREEGNKKNCGGEPGSKSPLGEPPCREGKYMRLPVRLIKFHVGMYHRGLAGTRRSAAKLDTRLRVAAVGTVGVECRAASAQDLPKAFPMRLGYIPPRSPRWLDYSLHTQRESCRTMSLVGGFSRVSPVPPPLHSGVAVYLLSFILIGYQDLDIKSRPNLFSHLDPICYHSYLADGNPHPRGSTCRCRPPIRGEITIILALPPPSKSLSPVHCPTPSRATITSSSLAPRSGFSLGGYRILPTPPLCCWVFHSQDYSTPLPTVSTDVKVHRERSRVKVTDIQHGGQRGPPANRNDNMNSSDL</sequence>
<dbReference type="Proteomes" id="UP001159363">
    <property type="component" value="Chromosome 3"/>
</dbReference>
<protein>
    <submittedName>
        <fullName evidence="3">Uncharacterized protein</fullName>
    </submittedName>
</protein>
<proteinExistence type="predicted"/>
<keyword evidence="2" id="KW-0732">Signal</keyword>
<accession>A0ABQ9HVR0</accession>
<dbReference type="EMBL" id="JARBHB010000003">
    <property type="protein sequence ID" value="KAJ8888410.1"/>
    <property type="molecule type" value="Genomic_DNA"/>
</dbReference>
<feature type="compositionally biased region" description="Pro residues" evidence="1">
    <location>
        <begin position="182"/>
        <end position="197"/>
    </location>
</feature>
<gene>
    <name evidence="3" type="ORF">PR048_007900</name>
</gene>
<feature type="signal peptide" evidence="2">
    <location>
        <begin position="1"/>
        <end position="33"/>
    </location>
</feature>